<organism evidence="1 2">
    <name type="scientific">Acropora cervicornis</name>
    <name type="common">Staghorn coral</name>
    <dbReference type="NCBI Taxonomy" id="6130"/>
    <lineage>
        <taxon>Eukaryota</taxon>
        <taxon>Metazoa</taxon>
        <taxon>Cnidaria</taxon>
        <taxon>Anthozoa</taxon>
        <taxon>Hexacorallia</taxon>
        <taxon>Scleractinia</taxon>
        <taxon>Astrocoeniina</taxon>
        <taxon>Acroporidae</taxon>
        <taxon>Acropora</taxon>
    </lineage>
</organism>
<reference evidence="1" key="1">
    <citation type="journal article" date="2023" name="G3 (Bethesda)">
        <title>Whole genome assembly and annotation of the endangered Caribbean coral Acropora cervicornis.</title>
        <authorList>
            <person name="Selwyn J.D."/>
            <person name="Vollmer S.V."/>
        </authorList>
    </citation>
    <scope>NUCLEOTIDE SEQUENCE</scope>
    <source>
        <strain evidence="1">K2</strain>
    </source>
</reference>
<reference evidence="1" key="2">
    <citation type="journal article" date="2023" name="Science">
        <title>Genomic signatures of disease resistance in endangered staghorn corals.</title>
        <authorList>
            <person name="Vollmer S.V."/>
            <person name="Selwyn J.D."/>
            <person name="Despard B.A."/>
            <person name="Roesel C.L."/>
        </authorList>
    </citation>
    <scope>NUCLEOTIDE SEQUENCE</scope>
    <source>
        <strain evidence="1">K2</strain>
    </source>
</reference>
<name>A0AAD9V353_ACRCE</name>
<protein>
    <submittedName>
        <fullName evidence="1">Uncharacterized protein</fullName>
    </submittedName>
</protein>
<dbReference type="InterPro" id="IPR008042">
    <property type="entry name" value="Retrotrans_Pao"/>
</dbReference>
<dbReference type="EMBL" id="JARQWQ010000040">
    <property type="protein sequence ID" value="KAK2559397.1"/>
    <property type="molecule type" value="Genomic_DNA"/>
</dbReference>
<keyword evidence="2" id="KW-1185">Reference proteome</keyword>
<comment type="caution">
    <text evidence="1">The sequence shown here is derived from an EMBL/GenBank/DDBJ whole genome shotgun (WGS) entry which is preliminary data.</text>
</comment>
<gene>
    <name evidence="1" type="ORF">P5673_018019</name>
</gene>
<dbReference type="PANTHER" id="PTHR47331">
    <property type="entry name" value="PHD-TYPE DOMAIN-CONTAINING PROTEIN"/>
    <property type="match status" value="1"/>
</dbReference>
<evidence type="ECO:0000313" key="2">
    <source>
        <dbReference type="Proteomes" id="UP001249851"/>
    </source>
</evidence>
<evidence type="ECO:0000313" key="1">
    <source>
        <dbReference type="EMBL" id="KAK2559397.1"/>
    </source>
</evidence>
<dbReference type="AlphaFoldDB" id="A0AAD9V353"/>
<accession>A0AAD9V353</accession>
<dbReference type="Proteomes" id="UP001249851">
    <property type="component" value="Unassembled WGS sequence"/>
</dbReference>
<sequence>MPKERVCKRCKGPHPTLLHEEGFTRRKQLRSGTEERNPNEETIRVKNVSTSVPQRKSERKGILLQTILPVIVTQKGTSKSVKTYASYDNGSSGCFLTKNHKNRQEAASTKTQLQLGTMLGQSIVDSAVVEELIVSDPNAQALGVQWCVKSDTFKFCITVKDKPVMRRGILSTVSSIYDHLGFAALFTLAAKKLRQDLCRDEKISWEGELPDTYHHCWEEWQKELPLLKRLSVPCCVKPVDFGEVKSRQIHIFSNASNVGYGSVAYQRLCDNEGRTHCFFPNQGSKFLWQLEKEWPAQPTRLGEIPKDNVEVNDRVNVCATAIVSPTAVSTVSKLLLHFSSWYRLKKAVAVFMHVKLILKEQSFRRANGKSVKLNEDHSRLTVKEL</sequence>
<proteinExistence type="predicted"/>
<dbReference type="Pfam" id="PF05380">
    <property type="entry name" value="Peptidase_A17"/>
    <property type="match status" value="1"/>
</dbReference>